<keyword evidence="2" id="KW-1185">Reference proteome</keyword>
<evidence type="ECO:0000313" key="2">
    <source>
        <dbReference type="Proteomes" id="UP000652176"/>
    </source>
</evidence>
<evidence type="ECO:0008006" key="3">
    <source>
        <dbReference type="Google" id="ProtNLM"/>
    </source>
</evidence>
<dbReference type="SUPFAM" id="SSF103196">
    <property type="entry name" value="Roadblock/LC7 domain"/>
    <property type="match status" value="1"/>
</dbReference>
<accession>A0ABR9D0T0</accession>
<dbReference type="EMBL" id="JACXSS010000001">
    <property type="protein sequence ID" value="MBD9356610.1"/>
    <property type="molecule type" value="Genomic_DNA"/>
</dbReference>
<dbReference type="Proteomes" id="UP000652176">
    <property type="component" value="Unassembled WGS sequence"/>
</dbReference>
<name>A0ABR9D0T0_9GAMM</name>
<dbReference type="RefSeq" id="WP_192374945.1">
    <property type="nucleotide sequence ID" value="NZ_CAJHIV010000001.1"/>
</dbReference>
<proteinExistence type="predicted"/>
<protein>
    <recommendedName>
        <fullName evidence="3">Roadblock/LAMTOR2 domain-containing protein</fullName>
    </recommendedName>
</protein>
<reference evidence="1 2" key="1">
    <citation type="submission" date="2020-09" db="EMBL/GenBank/DDBJ databases">
        <title>Methylomonas albis sp. nov. and Methylomonas fluvii sp. nov.: Two cold-adapted methanotrophs from the River Elbe and an amended description of Methylovulum psychrotolerans strain Eb1.</title>
        <authorList>
            <person name="Bussmann I.K."/>
            <person name="Klings K.-W."/>
            <person name="Warnstedt J."/>
            <person name="Hoppert M."/>
            <person name="Saborowski A."/>
            <person name="Horn F."/>
            <person name="Liebner S."/>
        </authorList>
    </citation>
    <scope>NUCLEOTIDE SEQUENCE [LARGE SCALE GENOMIC DNA]</scope>
    <source>
        <strain evidence="1 2">EbA</strain>
    </source>
</reference>
<comment type="caution">
    <text evidence="1">The sequence shown here is derived from an EMBL/GenBank/DDBJ whole genome shotgun (WGS) entry which is preliminary data.</text>
</comment>
<sequence length="218" mass="24232">MEKFNLIDGLYLYPTPAGAYYAISSPETDKPRRFLIRLLQQARTPELTIEQLQKLMEIEDEDKALQLLLYCQKLGWVQGVDAPLQAPSTALEDILPELLGKISESGKVLLADDQGFYLACSGFAHEVAEELSALSAELATVHKRRSGLLINNMGISSHAWAIVDPFGNSQIGFWPMFVGKHRFVLAITGVPHFNQAEFVTLAWALITRYLTKVADVPS</sequence>
<evidence type="ECO:0000313" key="1">
    <source>
        <dbReference type="EMBL" id="MBD9356610.1"/>
    </source>
</evidence>
<gene>
    <name evidence="1" type="ORF">IE877_12060</name>
</gene>
<organism evidence="1 2">
    <name type="scientific">Methylomonas albis</name>
    <dbReference type="NCBI Taxonomy" id="1854563"/>
    <lineage>
        <taxon>Bacteria</taxon>
        <taxon>Pseudomonadati</taxon>
        <taxon>Pseudomonadota</taxon>
        <taxon>Gammaproteobacteria</taxon>
        <taxon>Methylococcales</taxon>
        <taxon>Methylococcaceae</taxon>
        <taxon>Methylomonas</taxon>
    </lineage>
</organism>